<protein>
    <submittedName>
        <fullName evidence="10">Putative ABC transporter permease YknZ</fullName>
    </submittedName>
</protein>
<organism evidence="10 11">
    <name type="scientific">Microbacterium azadirachtae</name>
    <dbReference type="NCBI Taxonomy" id="582680"/>
    <lineage>
        <taxon>Bacteria</taxon>
        <taxon>Bacillati</taxon>
        <taxon>Actinomycetota</taxon>
        <taxon>Actinomycetes</taxon>
        <taxon>Micrococcales</taxon>
        <taxon>Microbacteriaceae</taxon>
        <taxon>Microbacterium</taxon>
    </lineage>
</organism>
<reference evidence="10 11" key="1">
    <citation type="submission" date="2015-02" db="EMBL/GenBank/DDBJ databases">
        <title>Draft genome sequences of ten Microbacterium spp. with emphasis on heavy metal contaminated environments.</title>
        <authorList>
            <person name="Corretto E."/>
        </authorList>
    </citation>
    <scope>NUCLEOTIDE SEQUENCE [LARGE SCALE GENOMIC DNA]</scope>
    <source>
        <strain evidence="10 11">ARN176</strain>
    </source>
</reference>
<feature type="transmembrane region" description="Helical" evidence="7">
    <location>
        <begin position="377"/>
        <end position="396"/>
    </location>
</feature>
<keyword evidence="3 7" id="KW-0812">Transmembrane</keyword>
<dbReference type="EMBL" id="JYIX01000036">
    <property type="protein sequence ID" value="KJL32516.1"/>
    <property type="molecule type" value="Genomic_DNA"/>
</dbReference>
<proteinExistence type="inferred from homology"/>
<dbReference type="PANTHER" id="PTHR30572:SF4">
    <property type="entry name" value="ABC TRANSPORTER PERMEASE YTRF"/>
    <property type="match status" value="1"/>
</dbReference>
<keyword evidence="2" id="KW-1003">Cell membrane</keyword>
<dbReference type="InterPro" id="IPR003838">
    <property type="entry name" value="ABC3_permease_C"/>
</dbReference>
<gene>
    <name evidence="10" type="primary">yknZ</name>
    <name evidence="10" type="ORF">RS86_02293</name>
</gene>
<evidence type="ECO:0000256" key="1">
    <source>
        <dbReference type="ARBA" id="ARBA00004651"/>
    </source>
</evidence>
<feature type="transmembrane region" description="Helical" evidence="7">
    <location>
        <begin position="31"/>
        <end position="52"/>
    </location>
</feature>
<comment type="similarity">
    <text evidence="6">Belongs to the ABC-4 integral membrane protein family.</text>
</comment>
<dbReference type="STRING" id="582680.RS86_02293"/>
<dbReference type="AlphaFoldDB" id="A0A0F0LLU8"/>
<sequence length="412" mass="41564">MIPPVPRADRFTVQDLVAEATSDLGSRPARLLATILGTVLGIGALVATVGFAQTASAQIARQFDTAAGTQMVVSPAQAQTGGSQSKSVATGRIPWDGAERVDRLAGVLASALIAEVALGDSDSITAVPVNDPSAAPVSSPALFAASAGLPDALEARVVSGRFFDDGHDARGDRVAVLGDEAAKRLGIAEVGARPSLFIDGVAYAVIGVLGSMQRSDLADAVLIPVGTARSDFRLAAPSELDIRIVPGAGPQLAKQAVVALQPDAPDGLQAQAPSGRGDLSRNVQGDVNLVLLLLGGVVLLAGGFGIANVTLLGVMERTGEIGLRRALGATSRQVGRQFLVESLVIGLVGGVIGAAVGVNAVVLVAALQGWAPVVDPLIAIAGVGVGVLVGALSGWYPARRASRIEPVEALRG</sequence>
<name>A0A0F0LLU8_9MICO</name>
<dbReference type="Proteomes" id="UP000033740">
    <property type="component" value="Unassembled WGS sequence"/>
</dbReference>
<dbReference type="GO" id="GO:0022857">
    <property type="term" value="F:transmembrane transporter activity"/>
    <property type="evidence" value="ECO:0007669"/>
    <property type="project" value="TreeGrafter"/>
</dbReference>
<feature type="domain" description="MacB-like periplasmic core" evidence="9">
    <location>
        <begin position="32"/>
        <end position="259"/>
    </location>
</feature>
<evidence type="ECO:0000256" key="6">
    <source>
        <dbReference type="ARBA" id="ARBA00038076"/>
    </source>
</evidence>
<evidence type="ECO:0000256" key="4">
    <source>
        <dbReference type="ARBA" id="ARBA00022989"/>
    </source>
</evidence>
<dbReference type="InterPro" id="IPR025857">
    <property type="entry name" value="MacB_PCD"/>
</dbReference>
<accession>A0A0F0LLU8</accession>
<evidence type="ECO:0000313" key="10">
    <source>
        <dbReference type="EMBL" id="KJL32516.1"/>
    </source>
</evidence>
<evidence type="ECO:0000259" key="8">
    <source>
        <dbReference type="Pfam" id="PF02687"/>
    </source>
</evidence>
<dbReference type="InterPro" id="IPR050250">
    <property type="entry name" value="Macrolide_Exporter_MacB"/>
</dbReference>
<evidence type="ECO:0000313" key="11">
    <source>
        <dbReference type="Proteomes" id="UP000033740"/>
    </source>
</evidence>
<evidence type="ECO:0000256" key="7">
    <source>
        <dbReference type="SAM" id="Phobius"/>
    </source>
</evidence>
<keyword evidence="5 7" id="KW-0472">Membrane</keyword>
<feature type="domain" description="ABC3 transporter permease C-terminal" evidence="8">
    <location>
        <begin position="294"/>
        <end position="406"/>
    </location>
</feature>
<evidence type="ECO:0000256" key="3">
    <source>
        <dbReference type="ARBA" id="ARBA00022692"/>
    </source>
</evidence>
<dbReference type="PATRIC" id="fig|582680.6.peg.2359"/>
<dbReference type="Pfam" id="PF02687">
    <property type="entry name" value="FtsX"/>
    <property type="match status" value="1"/>
</dbReference>
<keyword evidence="11" id="KW-1185">Reference proteome</keyword>
<comment type="caution">
    <text evidence="10">The sequence shown here is derived from an EMBL/GenBank/DDBJ whole genome shotgun (WGS) entry which is preliminary data.</text>
</comment>
<evidence type="ECO:0000259" key="9">
    <source>
        <dbReference type="Pfam" id="PF12704"/>
    </source>
</evidence>
<feature type="transmembrane region" description="Helical" evidence="7">
    <location>
        <begin position="343"/>
        <end position="371"/>
    </location>
</feature>
<dbReference type="GO" id="GO:0005886">
    <property type="term" value="C:plasma membrane"/>
    <property type="evidence" value="ECO:0007669"/>
    <property type="project" value="UniProtKB-SubCell"/>
</dbReference>
<keyword evidence="4 7" id="KW-1133">Transmembrane helix</keyword>
<comment type="subcellular location">
    <subcellularLocation>
        <location evidence="1">Cell membrane</location>
        <topology evidence="1">Multi-pass membrane protein</topology>
    </subcellularLocation>
</comment>
<evidence type="ECO:0000256" key="5">
    <source>
        <dbReference type="ARBA" id="ARBA00023136"/>
    </source>
</evidence>
<evidence type="ECO:0000256" key="2">
    <source>
        <dbReference type="ARBA" id="ARBA00022475"/>
    </source>
</evidence>
<dbReference type="PANTHER" id="PTHR30572">
    <property type="entry name" value="MEMBRANE COMPONENT OF TRANSPORTER-RELATED"/>
    <property type="match status" value="1"/>
</dbReference>
<dbReference type="Pfam" id="PF12704">
    <property type="entry name" value="MacB_PCD"/>
    <property type="match status" value="1"/>
</dbReference>
<dbReference type="RefSeq" id="WP_045272391.1">
    <property type="nucleotide sequence ID" value="NZ_JYIX01000036.1"/>
</dbReference>
<feature type="transmembrane region" description="Helical" evidence="7">
    <location>
        <begin position="289"/>
        <end position="315"/>
    </location>
</feature>